<gene>
    <name evidence="3" type="ORF">CUNI_LOCUS21786</name>
</gene>
<evidence type="ECO:0000259" key="2">
    <source>
        <dbReference type="SMART" id="SM00672"/>
    </source>
</evidence>
<comment type="caution">
    <text evidence="3">The sequence shown here is derived from an EMBL/GenBank/DDBJ whole genome shotgun (WGS) entry which is preliminary data.</text>
</comment>
<accession>A0A8S4A7I7</accession>
<feature type="region of interest" description="Disordered" evidence="1">
    <location>
        <begin position="353"/>
        <end position="376"/>
    </location>
</feature>
<feature type="domain" description="Glycosyl transferase CAP10" evidence="2">
    <location>
        <begin position="98"/>
        <end position="342"/>
    </location>
</feature>
<organism evidence="3 4">
    <name type="scientific">Candidula unifasciata</name>
    <dbReference type="NCBI Taxonomy" id="100452"/>
    <lineage>
        <taxon>Eukaryota</taxon>
        <taxon>Metazoa</taxon>
        <taxon>Spiralia</taxon>
        <taxon>Lophotrochozoa</taxon>
        <taxon>Mollusca</taxon>
        <taxon>Gastropoda</taxon>
        <taxon>Heterobranchia</taxon>
        <taxon>Euthyneura</taxon>
        <taxon>Panpulmonata</taxon>
        <taxon>Eupulmonata</taxon>
        <taxon>Stylommatophora</taxon>
        <taxon>Helicina</taxon>
        <taxon>Helicoidea</taxon>
        <taxon>Geomitridae</taxon>
        <taxon>Candidula</taxon>
    </lineage>
</organism>
<dbReference type="PANTHER" id="PTHR12203">
    <property type="entry name" value="KDEL LYS-ASP-GLU-LEU CONTAINING - RELATED"/>
    <property type="match status" value="1"/>
</dbReference>
<dbReference type="Proteomes" id="UP000678393">
    <property type="component" value="Unassembled WGS sequence"/>
</dbReference>
<dbReference type="Pfam" id="PF05686">
    <property type="entry name" value="Glyco_transf_90"/>
    <property type="match status" value="1"/>
</dbReference>
<name>A0A8S4A7I7_9EUPU</name>
<dbReference type="InterPro" id="IPR006598">
    <property type="entry name" value="CAP10"/>
</dbReference>
<reference evidence="3" key="1">
    <citation type="submission" date="2021-04" db="EMBL/GenBank/DDBJ databases">
        <authorList>
            <consortium name="Molecular Ecology Group"/>
        </authorList>
    </citation>
    <scope>NUCLEOTIDE SEQUENCE</scope>
</reference>
<protein>
    <recommendedName>
        <fullName evidence="2">Glycosyl transferase CAP10 domain-containing protein</fullName>
    </recommendedName>
</protein>
<proteinExistence type="predicted"/>
<dbReference type="AlphaFoldDB" id="A0A8S4A7I7"/>
<dbReference type="GO" id="GO:0012505">
    <property type="term" value="C:endomembrane system"/>
    <property type="evidence" value="ECO:0007669"/>
    <property type="project" value="TreeGrafter"/>
</dbReference>
<sequence length="376" mass="43612">DIYHDACNCPLQTPDEWAASVGCPVAYTQIEHDLDPFKSINMTQVATEAVEKFHHKGRRSICHYKIVNNQVYRKCYGEHVGFNMFTDAILLSLARKMLLPDFEFFMNLGDWPLENKADAERPIPVLSWCGSKNAFDIVLPTYDITEATLQMMGRITLDIFSTQANTGPKWENKSDIAFWRGRDSRKERLQLVEMALKHPQLIDAKLTRMFFFPKNETKYGQLAPQISFFDFFKYKYQLNIDGTVAAYRLPYLLVGDSVVFKQESEYYEHFYSRLKPHVHYVPVKQDLSDLLKKIQWARENDETVKEIARNGQEFAREHLTPADILCYHVRVFQQYAKRLKTKPEVNADFELVSQPEDSSPCSCPASNPQRTHGGEL</sequence>
<dbReference type="EMBL" id="CAJHNH020008507">
    <property type="protein sequence ID" value="CAG5136228.1"/>
    <property type="molecule type" value="Genomic_DNA"/>
</dbReference>
<keyword evidence="4" id="KW-1185">Reference proteome</keyword>
<dbReference type="PANTHER" id="PTHR12203:SF122">
    <property type="entry name" value="GLYCOSYL TRANSFERASE CAP10 DOMAIN-CONTAINING PROTEIN"/>
    <property type="match status" value="1"/>
</dbReference>
<feature type="non-terminal residue" evidence="3">
    <location>
        <position position="376"/>
    </location>
</feature>
<evidence type="ECO:0000256" key="1">
    <source>
        <dbReference type="SAM" id="MobiDB-lite"/>
    </source>
</evidence>
<feature type="compositionally biased region" description="Polar residues" evidence="1">
    <location>
        <begin position="355"/>
        <end position="370"/>
    </location>
</feature>
<dbReference type="GO" id="GO:0046527">
    <property type="term" value="F:glucosyltransferase activity"/>
    <property type="evidence" value="ECO:0007669"/>
    <property type="project" value="TreeGrafter"/>
</dbReference>
<dbReference type="InterPro" id="IPR051091">
    <property type="entry name" value="O-Glucosyltr/Glycosyltrsf_90"/>
</dbReference>
<evidence type="ECO:0000313" key="3">
    <source>
        <dbReference type="EMBL" id="CAG5136228.1"/>
    </source>
</evidence>
<evidence type="ECO:0000313" key="4">
    <source>
        <dbReference type="Proteomes" id="UP000678393"/>
    </source>
</evidence>
<dbReference type="OrthoDB" id="541052at2759"/>
<dbReference type="SMART" id="SM00672">
    <property type="entry name" value="CAP10"/>
    <property type="match status" value="1"/>
</dbReference>